<keyword evidence="3" id="KW-0269">Exonuclease</keyword>
<dbReference type="InterPro" id="IPR002421">
    <property type="entry name" value="5-3_exonuclease"/>
</dbReference>
<comment type="caution">
    <text evidence="9">The sequence shown here is derived from an EMBL/GenBank/DDBJ whole genome shotgun (WGS) entry which is preliminary data.</text>
</comment>
<dbReference type="InterPro" id="IPR008918">
    <property type="entry name" value="HhH2"/>
</dbReference>
<evidence type="ECO:0000259" key="8">
    <source>
        <dbReference type="SMART" id="SM00475"/>
    </source>
</evidence>
<dbReference type="RefSeq" id="WP_348536134.1">
    <property type="nucleotide sequence ID" value="NZ_BSUO01000001.1"/>
</dbReference>
<evidence type="ECO:0000256" key="5">
    <source>
        <dbReference type="ARBA" id="ARBA00049957"/>
    </source>
</evidence>
<evidence type="ECO:0000256" key="7">
    <source>
        <dbReference type="SAM" id="MobiDB-lite"/>
    </source>
</evidence>
<evidence type="ECO:0000256" key="1">
    <source>
        <dbReference type="ARBA" id="ARBA00022722"/>
    </source>
</evidence>
<protein>
    <recommendedName>
        <fullName evidence="6">5'-3' exonuclease</fullName>
    </recommendedName>
</protein>
<dbReference type="SUPFAM" id="SSF47807">
    <property type="entry name" value="5' to 3' exonuclease, C-terminal subdomain"/>
    <property type="match status" value="1"/>
</dbReference>
<sequence>MSPLMLLDTASLYFRAFYGVPDRSEPGEPPRNAITGLVDMMTTLVNAHRPSGLIACWDDDWRPAFRVAAVPTYKAHRVAEEAAHEGDGGGGIAEEVPEALNVQVPVIVELLASIGIPRIGHPGYEADDVIGTLTERAREVGRPVLVVTGDRDLFQLVDDAAGITVLYTARGGVRGADVVNEAFLQSAYGVGSGAAYADLALLRGDPSDGLPGVKGVGEKTAAKLMAQYGSVAALQAAIAAGNPRRGPSASACSSPVTTSTGPPPWSTWPATSPSRGRSTAESPNGSPTPAGWPTWCAPTDSPAFRACSRPSASRPSPADPPRRRRA</sequence>
<dbReference type="SMART" id="SM00279">
    <property type="entry name" value="HhH2"/>
    <property type="match status" value="1"/>
</dbReference>
<evidence type="ECO:0000313" key="10">
    <source>
        <dbReference type="Proteomes" id="UP001157126"/>
    </source>
</evidence>
<dbReference type="SMART" id="SM00475">
    <property type="entry name" value="53EXOc"/>
    <property type="match status" value="1"/>
</dbReference>
<feature type="compositionally biased region" description="Low complexity" evidence="7">
    <location>
        <begin position="301"/>
        <end position="316"/>
    </location>
</feature>
<keyword evidence="10" id="KW-1185">Reference proteome</keyword>
<dbReference type="Gene3D" id="1.10.150.20">
    <property type="entry name" value="5' to 3' exonuclease, C-terminal subdomain"/>
    <property type="match status" value="1"/>
</dbReference>
<keyword evidence="2" id="KW-0378">Hydrolase</keyword>
<reference evidence="10" key="1">
    <citation type="journal article" date="2019" name="Int. J. Syst. Evol. Microbiol.">
        <title>The Global Catalogue of Microorganisms (GCM) 10K type strain sequencing project: providing services to taxonomists for standard genome sequencing and annotation.</title>
        <authorList>
            <consortium name="The Broad Institute Genomics Platform"/>
            <consortium name="The Broad Institute Genome Sequencing Center for Infectious Disease"/>
            <person name="Wu L."/>
            <person name="Ma J."/>
        </authorList>
    </citation>
    <scope>NUCLEOTIDE SEQUENCE [LARGE SCALE GENOMIC DNA]</scope>
    <source>
        <strain evidence="10">NBRC 113072</strain>
    </source>
</reference>
<dbReference type="SUPFAM" id="SSF88723">
    <property type="entry name" value="PIN domain-like"/>
    <property type="match status" value="1"/>
</dbReference>
<dbReference type="Gene3D" id="3.40.50.1010">
    <property type="entry name" value="5'-nuclease"/>
    <property type="match status" value="1"/>
</dbReference>
<dbReference type="InterPro" id="IPR038969">
    <property type="entry name" value="FEN"/>
</dbReference>
<dbReference type="InterPro" id="IPR036279">
    <property type="entry name" value="5-3_exonuclease_C_sf"/>
</dbReference>
<dbReference type="PANTHER" id="PTHR42646:SF2">
    <property type="entry name" value="5'-3' EXONUCLEASE FAMILY PROTEIN"/>
    <property type="match status" value="1"/>
</dbReference>
<evidence type="ECO:0000313" key="9">
    <source>
        <dbReference type="EMBL" id="GMA39584.1"/>
    </source>
</evidence>
<feature type="region of interest" description="Disordered" evidence="7">
    <location>
        <begin position="242"/>
        <end position="326"/>
    </location>
</feature>
<accession>A0ABQ6IS81</accession>
<dbReference type="CDD" id="cd09859">
    <property type="entry name" value="PIN_53EXO"/>
    <property type="match status" value="1"/>
</dbReference>
<dbReference type="Proteomes" id="UP001157126">
    <property type="component" value="Unassembled WGS sequence"/>
</dbReference>
<proteinExistence type="predicted"/>
<gene>
    <name evidence="9" type="ORF">GCM10025883_16290</name>
</gene>
<feature type="domain" description="5'-3' exonuclease" evidence="8">
    <location>
        <begin position="2"/>
        <end position="298"/>
    </location>
</feature>
<dbReference type="CDD" id="cd09898">
    <property type="entry name" value="H3TH_53EXO"/>
    <property type="match status" value="1"/>
</dbReference>
<name>A0ABQ6IS81_9MICO</name>
<dbReference type="PANTHER" id="PTHR42646">
    <property type="entry name" value="FLAP ENDONUCLEASE XNI"/>
    <property type="match status" value="1"/>
</dbReference>
<dbReference type="InterPro" id="IPR020045">
    <property type="entry name" value="DNA_polI_H3TH"/>
</dbReference>
<keyword evidence="1" id="KW-0540">Nuclease</keyword>
<dbReference type="Pfam" id="PF01367">
    <property type="entry name" value="5_3_exonuc"/>
    <property type="match status" value="1"/>
</dbReference>
<evidence type="ECO:0000256" key="4">
    <source>
        <dbReference type="ARBA" id="ARBA00023125"/>
    </source>
</evidence>
<dbReference type="EMBL" id="BSUO01000001">
    <property type="protein sequence ID" value="GMA39584.1"/>
    <property type="molecule type" value="Genomic_DNA"/>
</dbReference>
<dbReference type="InterPro" id="IPR029060">
    <property type="entry name" value="PIN-like_dom_sf"/>
</dbReference>
<dbReference type="Pfam" id="PF02739">
    <property type="entry name" value="5_3_exonuc_N"/>
    <property type="match status" value="1"/>
</dbReference>
<feature type="compositionally biased region" description="Polar residues" evidence="7">
    <location>
        <begin position="275"/>
        <end position="287"/>
    </location>
</feature>
<comment type="function">
    <text evidence="5">5'-3' exonuclease acting preferentially on double-stranded DNA.</text>
</comment>
<organism evidence="9 10">
    <name type="scientific">Mobilicoccus caccae</name>
    <dbReference type="NCBI Taxonomy" id="1859295"/>
    <lineage>
        <taxon>Bacteria</taxon>
        <taxon>Bacillati</taxon>
        <taxon>Actinomycetota</taxon>
        <taxon>Actinomycetes</taxon>
        <taxon>Micrococcales</taxon>
        <taxon>Dermatophilaceae</taxon>
        <taxon>Mobilicoccus</taxon>
    </lineage>
</organism>
<dbReference type="InterPro" id="IPR020046">
    <property type="entry name" value="5-3_exonucl_a-hlix_arch_N"/>
</dbReference>
<evidence type="ECO:0000256" key="2">
    <source>
        <dbReference type="ARBA" id="ARBA00022801"/>
    </source>
</evidence>
<keyword evidence="4" id="KW-0238">DNA-binding</keyword>
<evidence type="ECO:0000256" key="6">
    <source>
        <dbReference type="ARBA" id="ARBA00050026"/>
    </source>
</evidence>
<evidence type="ECO:0000256" key="3">
    <source>
        <dbReference type="ARBA" id="ARBA00022839"/>
    </source>
</evidence>